<organism evidence="3 4">
    <name type="scientific">Burkholderia cenocepacia</name>
    <dbReference type="NCBI Taxonomy" id="95486"/>
    <lineage>
        <taxon>Bacteria</taxon>
        <taxon>Pseudomonadati</taxon>
        <taxon>Pseudomonadota</taxon>
        <taxon>Betaproteobacteria</taxon>
        <taxon>Burkholderiales</taxon>
        <taxon>Burkholderiaceae</taxon>
        <taxon>Burkholderia</taxon>
        <taxon>Burkholderia cepacia complex</taxon>
    </lineage>
</organism>
<reference evidence="3 4" key="1">
    <citation type="submission" date="2017-04" db="EMBL/GenBank/DDBJ databases">
        <title>Complete genome sequence of Burkholderia cenocepacia PC184 Midwest clone.</title>
        <authorList>
            <person name="Mulks M.H."/>
            <person name="Cooper V.S."/>
        </authorList>
    </citation>
    <scope>NUCLEOTIDE SEQUENCE [LARGE SCALE GENOMIC DNA]</scope>
    <source>
        <strain evidence="3 4">PC184 Mulks</strain>
    </source>
</reference>
<evidence type="ECO:0000259" key="2">
    <source>
        <dbReference type="Pfam" id="PF13579"/>
    </source>
</evidence>
<dbReference type="InterPro" id="IPR036412">
    <property type="entry name" value="HAD-like_sf"/>
</dbReference>
<dbReference type="Pfam" id="PF13579">
    <property type="entry name" value="Glyco_trans_4_4"/>
    <property type="match status" value="1"/>
</dbReference>
<dbReference type="Pfam" id="PF00702">
    <property type="entry name" value="Hydrolase"/>
    <property type="match status" value="1"/>
</dbReference>
<dbReference type="InterPro" id="IPR023214">
    <property type="entry name" value="HAD_sf"/>
</dbReference>
<dbReference type="Gene3D" id="1.10.150.400">
    <property type="match status" value="1"/>
</dbReference>
<gene>
    <name evidence="3" type="ORF">B9Z07_20370</name>
</gene>
<accession>A0AAD0J4N5</accession>
<dbReference type="InterPro" id="IPR011990">
    <property type="entry name" value="TPR-like_helical_dom_sf"/>
</dbReference>
<dbReference type="Proteomes" id="UP000244809">
    <property type="component" value="Chromosome 3"/>
</dbReference>
<dbReference type="CDD" id="cd03823">
    <property type="entry name" value="GT4_ExpE7-like"/>
    <property type="match status" value="1"/>
</dbReference>
<feature type="domain" description="Glycosyltransferase subfamily 4-like N-terminal" evidence="2">
    <location>
        <begin position="1480"/>
        <end position="1640"/>
    </location>
</feature>
<evidence type="ECO:0000259" key="1">
    <source>
        <dbReference type="Pfam" id="PF00534"/>
    </source>
</evidence>
<dbReference type="GO" id="GO:0016757">
    <property type="term" value="F:glycosyltransferase activity"/>
    <property type="evidence" value="ECO:0007669"/>
    <property type="project" value="InterPro"/>
</dbReference>
<evidence type="ECO:0000313" key="3">
    <source>
        <dbReference type="EMBL" id="AWG31199.1"/>
    </source>
</evidence>
<dbReference type="Pfam" id="PF00534">
    <property type="entry name" value="Glycos_transf_1"/>
    <property type="match status" value="1"/>
</dbReference>
<name>A0AAD0J4N5_9BURK</name>
<dbReference type="SUPFAM" id="SSF53756">
    <property type="entry name" value="UDP-Glycosyltransferase/glycogen phosphorylase"/>
    <property type="match status" value="1"/>
</dbReference>
<protein>
    <recommendedName>
        <fullName evidence="5">Glycosyltransferase</fullName>
    </recommendedName>
</protein>
<dbReference type="Gene3D" id="3.40.50.1000">
    <property type="entry name" value="HAD superfamily/HAD-like"/>
    <property type="match status" value="1"/>
</dbReference>
<dbReference type="RefSeq" id="WP_034174248.1">
    <property type="nucleotide sequence ID" value="NZ_CADEUB010000024.1"/>
</dbReference>
<sequence>MEKISSIGDFYLYCSNYSHVSFDVFDTLIRRRLLKVNEVHDTVSAYALALVGRRKDSSPFDLTLLRYRMSDSLKSFDGQGTQEPLLEDVWDRIIAHYVSDKAERARIVEKIVDFEVSIESSNLELIDGARDLLVKLKASGKVMTAISDMYFSRSVMEKILGNLGIFDLFDHVYISADSKLTKQTGDLFRQVLGDLAIEPYQLLHVGDNPHSDVAMAKKVGVDCVLVEQHHLLELKRPAYGQRERIEEEVADLVKLHLISLLFDAADNRVEHIYFMARDGCAINDFLAAWDSGFVRDFLGVPEHSNLYLNRLLSCWGGVDFSGDWLIQAIGLVFWLNHGEASPKEMCERLGVKVVPAAFGTELLRAEHDTFRVADIFIEAGLKEQIKEAILGKRHDLIRYLRDIGFFKHQNVAFSDVGYSGTVLRDLNSLFVNHLLGEAVGVPPAMHLHLVATNGNYASNQSRAYPFVRFSPQVVLPVEKLPVPLLDSFAWLEFFFKHPTLKPILRFVERDGKLHPELRHDEPSKTQTPSQRVVRHAAARDEDIVLLWMAAINFQGQVTDAAIHRFAHPDVDTVAQMSDEVFEMHSVQGDRRSILMRIPNGSVEAISLAAKKGDYWIPGSIVASRTPVAALAPPEPTAVASRNLTGKLLDLIRGRKSALNVSPLEFDPKFYRAFYADLRQFNDNQALWQHFFSHGKREKRVGTYQALVDQLATECGPIPSDFDALAYLRLNPDVAAHVDTPERALDHYMRSGRNEGRIYRWMNSDLAREFDVLLASGLIVLDADELRDWKRGEAVLDLFLRRHGLRQAPWIDEIDVAEFRALNFGWAGPVRNKAECIVALLERGLAHQPHLSLTNPFDPEFYRRQLASSQQRSSAELYWHYLSEGSARGLAPSEIAALRRIWGLSEFPESFDWQGFAASIGMSGDSLERTDVLSRFIDTLGLQRLQFVSGSEAAHFTEYLANRAWRVYGHLDEAKALFEAALEVSASPGRIHHCLGDLALQSGRKDVALQHFRLGIEKPSTDRWSFINAANLLVERGDYVAALSILEQGKERWQQRAPWRRVRDRALHMQSRAVLNQIMHRRPGRLDFAAADRLYKDIASTTPTSMKLLPGGRGALVLTMRPASSARWDRAILDQVTVYDLLSIEQGDYFAALLTHETVIFHEVPFTSEVLQAIALARSLGRRTVAWVGDFTEWEGLPLSYCEWNDVGTNPSPLGLEQFPEIMLPARYCNDVVTTMAGCVPLLERVATNASVRLLAQDSAMAPEIDRKQQLVVVVPANDVPTGDLRVLAESLRDIVRANPDMRVLIDQRLAAREELTEVVGRWSVLPDNIALSSLSKLIANADLVIQIVRNAVLQFSVSAEARIHGVPALILRETVPAAKRVSRGRQATVASVRTAPESTDLGSRSELVARIEAAIRSGRAKPEFPLWKERIVESRVGAPTVHAHRVMFANVFFAPQVIGGATRVMKDNIDFYLDHHDDEFELAVFCADEQNDRNSEWRIDGYRGIPVFRTATPQELNMDWRAANEMVTARFAAAVRAFKPDLVHIHCLQRLGVGVAEVCRELNIPYIVTLHDAWWLSDYPFLTDENGQLVRLSEDFRAQRQLSAVSPDASLLRAGRLRKALLGARERFAVSRSFAKLYEACGIPCRFIENGSSRIVPASRQAMSDGRVQLCHIGGLEHHKGAYLIEAALRNNRYNNLQFTVVDLAREAGDETHTLWGNTPVTITGKMSTAQIARFYAQMHVLIAPSTWPESYGLVTREALAHGLWVIASNLGAMADPVVPGSNGFVISVSDTKDLARSLSIIDADPQTYRRSPEAQIGLRTADEQSAELVEIYRTMLPRKAIADEDNAMFGVPA</sequence>
<dbReference type="InterPro" id="IPR028098">
    <property type="entry name" value="Glyco_trans_4-like_N"/>
</dbReference>
<feature type="domain" description="Glycosyl transferase family 1" evidence="1">
    <location>
        <begin position="1666"/>
        <end position="1811"/>
    </location>
</feature>
<dbReference type="Gene3D" id="1.25.40.10">
    <property type="entry name" value="Tetratricopeptide repeat domain"/>
    <property type="match status" value="1"/>
</dbReference>
<proteinExistence type="predicted"/>
<dbReference type="Gene3D" id="3.40.50.2000">
    <property type="entry name" value="Glycogen Phosphorylase B"/>
    <property type="match status" value="2"/>
</dbReference>
<evidence type="ECO:0008006" key="5">
    <source>
        <dbReference type="Google" id="ProtNLM"/>
    </source>
</evidence>
<dbReference type="PANTHER" id="PTHR45947:SF3">
    <property type="entry name" value="SULFOQUINOVOSYL TRANSFERASE SQD2"/>
    <property type="match status" value="1"/>
</dbReference>
<dbReference type="EMBL" id="CP021069">
    <property type="protein sequence ID" value="AWG31199.1"/>
    <property type="molecule type" value="Genomic_DNA"/>
</dbReference>
<dbReference type="SUPFAM" id="SSF56784">
    <property type="entry name" value="HAD-like"/>
    <property type="match status" value="1"/>
</dbReference>
<dbReference type="SFLD" id="SFLDG01129">
    <property type="entry name" value="C1.5:_HAD__Beta-PGM__Phosphata"/>
    <property type="match status" value="1"/>
</dbReference>
<dbReference type="SFLD" id="SFLDS00003">
    <property type="entry name" value="Haloacid_Dehalogenase"/>
    <property type="match status" value="1"/>
</dbReference>
<dbReference type="SUPFAM" id="SSF48452">
    <property type="entry name" value="TPR-like"/>
    <property type="match status" value="1"/>
</dbReference>
<dbReference type="PANTHER" id="PTHR45947">
    <property type="entry name" value="SULFOQUINOVOSYL TRANSFERASE SQD2"/>
    <property type="match status" value="1"/>
</dbReference>
<dbReference type="InterPro" id="IPR001296">
    <property type="entry name" value="Glyco_trans_1"/>
</dbReference>
<dbReference type="InterPro" id="IPR050194">
    <property type="entry name" value="Glycosyltransferase_grp1"/>
</dbReference>
<evidence type="ECO:0000313" key="4">
    <source>
        <dbReference type="Proteomes" id="UP000244809"/>
    </source>
</evidence>